<organism evidence="3 4">
    <name type="scientific">Staphylococcus pasteuri</name>
    <dbReference type="NCBI Taxonomy" id="45972"/>
    <lineage>
        <taxon>Bacteria</taxon>
        <taxon>Bacillati</taxon>
        <taxon>Bacillota</taxon>
        <taxon>Bacilli</taxon>
        <taxon>Bacillales</taxon>
        <taxon>Staphylococcaceae</taxon>
        <taxon>Staphylococcus</taxon>
    </lineage>
</organism>
<name>A0ABY1H5J0_9STAP</name>
<evidence type="ECO:0000256" key="2">
    <source>
        <dbReference type="SAM" id="Phobius"/>
    </source>
</evidence>
<evidence type="ECO:0008006" key="5">
    <source>
        <dbReference type="Google" id="ProtNLM"/>
    </source>
</evidence>
<keyword evidence="4" id="KW-1185">Reference proteome</keyword>
<evidence type="ECO:0000256" key="1">
    <source>
        <dbReference type="SAM" id="MobiDB-lite"/>
    </source>
</evidence>
<evidence type="ECO:0000313" key="4">
    <source>
        <dbReference type="Proteomes" id="UP000182665"/>
    </source>
</evidence>
<dbReference type="Proteomes" id="UP000182665">
    <property type="component" value="Unassembled WGS sequence"/>
</dbReference>
<feature type="region of interest" description="Disordered" evidence="1">
    <location>
        <begin position="1"/>
        <end position="38"/>
    </location>
</feature>
<feature type="transmembrane region" description="Helical" evidence="2">
    <location>
        <begin position="72"/>
        <end position="91"/>
    </location>
</feature>
<gene>
    <name evidence="3" type="ORF">SAMN03097721_00816</name>
</gene>
<feature type="compositionally biased region" description="Basic and acidic residues" evidence="1">
    <location>
        <begin position="1"/>
        <end position="11"/>
    </location>
</feature>
<sequence>MREETKEKDMNHSTQQDNIDNNSKAESNEEDERKGLHDYRKTDLDLEIERELQEMMENDDKEVKKENKRFKLFSFIAMLVIAIMAIIRFIHKMI</sequence>
<proteinExistence type="predicted"/>
<reference evidence="3 4" key="1">
    <citation type="submission" date="2016-11" db="EMBL/GenBank/DDBJ databases">
        <authorList>
            <person name="Varghese N."/>
            <person name="Submissions S."/>
        </authorList>
    </citation>
    <scope>NUCLEOTIDE SEQUENCE [LARGE SCALE GENOMIC DNA]</scope>
    <source>
        <strain evidence="3 4">NFIX07</strain>
    </source>
</reference>
<keyword evidence="2" id="KW-1133">Transmembrane helix</keyword>
<protein>
    <recommendedName>
        <fullName evidence="5">Transmembrane protein</fullName>
    </recommendedName>
</protein>
<evidence type="ECO:0000313" key="3">
    <source>
        <dbReference type="EMBL" id="SFZ74392.1"/>
    </source>
</evidence>
<keyword evidence="2" id="KW-0472">Membrane</keyword>
<accession>A0ABY1H5J0</accession>
<feature type="compositionally biased region" description="Polar residues" evidence="1">
    <location>
        <begin position="12"/>
        <end position="25"/>
    </location>
</feature>
<keyword evidence="2" id="KW-0812">Transmembrane</keyword>
<dbReference type="EMBL" id="FPKT01000002">
    <property type="protein sequence ID" value="SFZ74392.1"/>
    <property type="molecule type" value="Genomic_DNA"/>
</dbReference>
<comment type="caution">
    <text evidence="3">The sequence shown here is derived from an EMBL/GenBank/DDBJ whole genome shotgun (WGS) entry which is preliminary data.</text>
</comment>